<gene>
    <name evidence="4" type="ORF">ACFFHW_11920</name>
</gene>
<evidence type="ECO:0000313" key="4">
    <source>
        <dbReference type="EMBL" id="MFC0268677.1"/>
    </source>
</evidence>
<dbReference type="SUPFAM" id="SSF160920">
    <property type="entry name" value="PSTPO5379-like"/>
    <property type="match status" value="1"/>
</dbReference>
<dbReference type="NCBIfam" id="NF003969">
    <property type="entry name" value="PRK05463.1"/>
    <property type="match status" value="1"/>
</dbReference>
<evidence type="ECO:0000256" key="1">
    <source>
        <dbReference type="ARBA" id="ARBA00007896"/>
    </source>
</evidence>
<protein>
    <recommendedName>
        <fullName evidence="3">Putative hydro-lyase ACFFHW_11920</fullName>
        <ecNumber evidence="3">4.2.1.-</ecNumber>
    </recommendedName>
</protein>
<dbReference type="InterPro" id="IPR016938">
    <property type="entry name" value="UPF0317"/>
</dbReference>
<reference evidence="4 5" key="1">
    <citation type="submission" date="2024-09" db="EMBL/GenBank/DDBJ databases">
        <authorList>
            <person name="Sun Q."/>
            <person name="Mori K."/>
        </authorList>
    </citation>
    <scope>NUCLEOTIDE SEQUENCE [LARGE SCALE GENOMIC DNA]</scope>
    <source>
        <strain evidence="4 5">CCM 7415</strain>
    </source>
</reference>
<sequence>MSALSPAQARRHIRSGDWSVTTAGLANGFAQTNLVAIPAAFADDFLRFCMANRACCPILDVTQPGDPIPHSLGKGIDLRTDLPRYRVYIDGLMSEEVTDVSAFWRDDLVSFSIGCSFSFEEALLADGVPLRHVEQGSVVPMYRSTIPLVASGPFGGSAVVSMRPMPPAAAIRAIQITSDMPSVHGAPLHIARPDLIGIDDLMQPDFGDPPTMEENDIAVFWGCGVTPQAALMSARIPFALTHAPGYMLITDIPNHKLKYR</sequence>
<dbReference type="EMBL" id="JBHLVX010000049">
    <property type="protein sequence ID" value="MFC0268677.1"/>
    <property type="molecule type" value="Genomic_DNA"/>
</dbReference>
<dbReference type="HAMAP" id="MF_01830">
    <property type="entry name" value="Hydro_lyase"/>
    <property type="match status" value="1"/>
</dbReference>
<keyword evidence="2 3" id="KW-0456">Lyase</keyword>
<name>A0ABV6G6S3_9GAMM</name>
<dbReference type="Pfam" id="PF07286">
    <property type="entry name" value="D-Glu_cyclase"/>
    <property type="match status" value="1"/>
</dbReference>
<keyword evidence="5" id="KW-1185">Reference proteome</keyword>
<dbReference type="InterPro" id="IPR009906">
    <property type="entry name" value="D-Glu_cyclase"/>
</dbReference>
<dbReference type="InterPro" id="IPR038021">
    <property type="entry name" value="Putative_hydro-lyase"/>
</dbReference>
<dbReference type="EC" id="4.2.1.-" evidence="3"/>
<dbReference type="Gene3D" id="3.30.2040.10">
    <property type="entry name" value="PSTPO5379-like domain"/>
    <property type="match status" value="1"/>
</dbReference>
<dbReference type="PANTHER" id="PTHR32022">
    <property type="entry name" value="D-GLUTAMATE CYCLASE, MITOCHONDRIAL"/>
    <property type="match status" value="1"/>
</dbReference>
<dbReference type="Gene3D" id="3.40.1640.10">
    <property type="entry name" value="PSTPO5379-like"/>
    <property type="match status" value="1"/>
</dbReference>
<organism evidence="4 5">
    <name type="scientific">Kushneria aurantia</name>
    <dbReference type="NCBI Taxonomy" id="504092"/>
    <lineage>
        <taxon>Bacteria</taxon>
        <taxon>Pseudomonadati</taxon>
        <taxon>Pseudomonadota</taxon>
        <taxon>Gammaproteobacteria</taxon>
        <taxon>Oceanospirillales</taxon>
        <taxon>Halomonadaceae</taxon>
        <taxon>Kushneria</taxon>
    </lineage>
</organism>
<evidence type="ECO:0000256" key="2">
    <source>
        <dbReference type="ARBA" id="ARBA00023239"/>
    </source>
</evidence>
<dbReference type="RefSeq" id="WP_019952618.1">
    <property type="nucleotide sequence ID" value="NZ_JBHLVX010000049.1"/>
</dbReference>
<accession>A0ABV6G6S3</accession>
<dbReference type="PIRSF" id="PIRSF029755">
    <property type="entry name" value="UCP029755"/>
    <property type="match status" value="1"/>
</dbReference>
<dbReference type="Proteomes" id="UP001589814">
    <property type="component" value="Unassembled WGS sequence"/>
</dbReference>
<evidence type="ECO:0000313" key="5">
    <source>
        <dbReference type="Proteomes" id="UP001589814"/>
    </source>
</evidence>
<comment type="similarity">
    <text evidence="1 3">Belongs to the D-glutamate cyclase family.</text>
</comment>
<comment type="caution">
    <text evidence="4">The sequence shown here is derived from an EMBL/GenBank/DDBJ whole genome shotgun (WGS) entry which is preliminary data.</text>
</comment>
<proteinExistence type="inferred from homology"/>
<dbReference type="PANTHER" id="PTHR32022:SF10">
    <property type="entry name" value="D-GLUTAMATE CYCLASE, MITOCHONDRIAL"/>
    <property type="match status" value="1"/>
</dbReference>
<evidence type="ECO:0000256" key="3">
    <source>
        <dbReference type="HAMAP-Rule" id="MF_01830"/>
    </source>
</evidence>